<feature type="compositionally biased region" description="Basic and acidic residues" evidence="2">
    <location>
        <begin position="624"/>
        <end position="639"/>
    </location>
</feature>
<keyword evidence="1" id="KW-0175">Coiled coil</keyword>
<protein>
    <submittedName>
        <fullName evidence="3">Uncharacterized protein</fullName>
    </submittedName>
</protein>
<evidence type="ECO:0000313" key="4">
    <source>
        <dbReference type="Proteomes" id="UP000002630"/>
    </source>
</evidence>
<evidence type="ECO:0000256" key="1">
    <source>
        <dbReference type="SAM" id="Coils"/>
    </source>
</evidence>
<feature type="region of interest" description="Disordered" evidence="2">
    <location>
        <begin position="595"/>
        <end position="701"/>
    </location>
</feature>
<dbReference type="AlphaFoldDB" id="D7G410"/>
<feature type="coiled-coil region" evidence="1">
    <location>
        <begin position="471"/>
        <end position="502"/>
    </location>
</feature>
<feature type="region of interest" description="Disordered" evidence="2">
    <location>
        <begin position="168"/>
        <end position="253"/>
    </location>
</feature>
<proteinExistence type="predicted"/>
<feature type="compositionally biased region" description="Basic and acidic residues" evidence="2">
    <location>
        <begin position="168"/>
        <end position="189"/>
    </location>
</feature>
<sequence>MQPDPSSIPIDVGDGCGQASYKMFWDGDPSKQSFINVVGLSSPQVSPSRPRPLSAPARGAYFSRFHSPRQKDLSQWSVGGFEVGSEQPIRSSSKQHAYVARERSPRSTHQGENGLGVERVPVLERMREDSCMRDAKPSIGDRKRLERLGQAQRRNLELIAALQTAKARAEKKARRAQDKVNTLQHRESGEGQPLGGATSPIGVTQNRLKRLSLDELAEKRATSQRSDDGGGGSSGDTRGYHVKSSSRHDTAPKVLLARETEAALRREQRVVAAKEKEEEELRLSSSFRAKELHATNGPDWATIKAHQDLVRKQRTRDRAAFLAATSSLPARMARHAAMQAVAEDRASANVRSGAGDKSGEHGRRGSMGGGTGTVDPGDIGRVMQRRQERWEASLAAAKASSRVAVTRPLTPPMEKRRLAQETKRRAKEKADQSAREAAANQRVQDERRQFQQLVEMHRATGSTFRETKASVRKAQEARQKIVEDLEEEKQAEFRERWRLNRSGLRQALRKRPNLLERQEKFAQQHSKRLADQAASARDFLESTEGFAAAGRRALPGGGKGWMEKAAADDAFSSKEKAELGLPVLVEGDDNTRRASADGIAVTDQDFVFAGSAGDSPGGDSSSGGDHDATSGLREARGGGESEVAAEEAAMAEGDEMTSSSRPASAGAEGSSATASAQVRDGAQHQECIPIPGRGPEEKIPV</sequence>
<dbReference type="EMBL" id="FN648752">
    <property type="protein sequence ID" value="CBJ27045.1"/>
    <property type="molecule type" value="Genomic_DNA"/>
</dbReference>
<dbReference type="OrthoDB" id="10408999at2759"/>
<feature type="region of interest" description="Disordered" evidence="2">
    <location>
        <begin position="551"/>
        <end position="573"/>
    </location>
</feature>
<feature type="region of interest" description="Disordered" evidence="2">
    <location>
        <begin position="335"/>
        <end position="447"/>
    </location>
</feature>
<dbReference type="EMBL" id="FN649758">
    <property type="protein sequence ID" value="CBJ27045.1"/>
    <property type="molecule type" value="Genomic_DNA"/>
</dbReference>
<feature type="compositionally biased region" description="Basic and acidic residues" evidence="2">
    <location>
        <begin position="561"/>
        <end position="573"/>
    </location>
</feature>
<feature type="compositionally biased region" description="Low complexity" evidence="2">
    <location>
        <begin position="609"/>
        <end position="623"/>
    </location>
</feature>
<gene>
    <name evidence="3" type="ORF">Esi_0054_0085</name>
</gene>
<evidence type="ECO:0000256" key="2">
    <source>
        <dbReference type="SAM" id="MobiDB-lite"/>
    </source>
</evidence>
<feature type="compositionally biased region" description="Low complexity" evidence="2">
    <location>
        <begin position="658"/>
        <end position="676"/>
    </location>
</feature>
<dbReference type="Proteomes" id="UP000002630">
    <property type="component" value="Linkage Group LG33"/>
</dbReference>
<accession>D7G410</accession>
<evidence type="ECO:0000313" key="3">
    <source>
        <dbReference type="EMBL" id="CBJ27045.1"/>
    </source>
</evidence>
<organism evidence="3 4">
    <name type="scientific">Ectocarpus siliculosus</name>
    <name type="common">Brown alga</name>
    <name type="synonym">Conferva siliculosa</name>
    <dbReference type="NCBI Taxonomy" id="2880"/>
    <lineage>
        <taxon>Eukaryota</taxon>
        <taxon>Sar</taxon>
        <taxon>Stramenopiles</taxon>
        <taxon>Ochrophyta</taxon>
        <taxon>PX clade</taxon>
        <taxon>Phaeophyceae</taxon>
        <taxon>Ectocarpales</taxon>
        <taxon>Ectocarpaceae</taxon>
        <taxon>Ectocarpus</taxon>
    </lineage>
</organism>
<keyword evidence="4" id="KW-1185">Reference proteome</keyword>
<dbReference type="InParanoid" id="D7G410"/>
<reference evidence="3 4" key="1">
    <citation type="journal article" date="2010" name="Nature">
        <title>The Ectocarpus genome and the independent evolution of multicellularity in brown algae.</title>
        <authorList>
            <person name="Cock J.M."/>
            <person name="Sterck L."/>
            <person name="Rouze P."/>
            <person name="Scornet D."/>
            <person name="Allen A.E."/>
            <person name="Amoutzias G."/>
            <person name="Anthouard V."/>
            <person name="Artiguenave F."/>
            <person name="Aury J.M."/>
            <person name="Badger J.H."/>
            <person name="Beszteri B."/>
            <person name="Billiau K."/>
            <person name="Bonnet E."/>
            <person name="Bothwell J.H."/>
            <person name="Bowler C."/>
            <person name="Boyen C."/>
            <person name="Brownlee C."/>
            <person name="Carrano C.J."/>
            <person name="Charrier B."/>
            <person name="Cho G.Y."/>
            <person name="Coelho S.M."/>
            <person name="Collen J."/>
            <person name="Corre E."/>
            <person name="Da Silva C."/>
            <person name="Delage L."/>
            <person name="Delaroque N."/>
            <person name="Dittami S.M."/>
            <person name="Doulbeau S."/>
            <person name="Elias M."/>
            <person name="Farnham G."/>
            <person name="Gachon C.M."/>
            <person name="Gschloessl B."/>
            <person name="Heesch S."/>
            <person name="Jabbari K."/>
            <person name="Jubin C."/>
            <person name="Kawai H."/>
            <person name="Kimura K."/>
            <person name="Kloareg B."/>
            <person name="Kupper F.C."/>
            <person name="Lang D."/>
            <person name="Le Bail A."/>
            <person name="Leblanc C."/>
            <person name="Lerouge P."/>
            <person name="Lohr M."/>
            <person name="Lopez P.J."/>
            <person name="Martens C."/>
            <person name="Maumus F."/>
            <person name="Michel G."/>
            <person name="Miranda-Saavedra D."/>
            <person name="Morales J."/>
            <person name="Moreau H."/>
            <person name="Motomura T."/>
            <person name="Nagasato C."/>
            <person name="Napoli C.A."/>
            <person name="Nelson D.R."/>
            <person name="Nyvall-Collen P."/>
            <person name="Peters A.F."/>
            <person name="Pommier C."/>
            <person name="Potin P."/>
            <person name="Poulain J."/>
            <person name="Quesneville H."/>
            <person name="Read B."/>
            <person name="Rensing S.A."/>
            <person name="Ritter A."/>
            <person name="Rousvoal S."/>
            <person name="Samanta M."/>
            <person name="Samson G."/>
            <person name="Schroeder D.C."/>
            <person name="Segurens B."/>
            <person name="Strittmatter M."/>
            <person name="Tonon T."/>
            <person name="Tregear J.W."/>
            <person name="Valentin K."/>
            <person name="von Dassow P."/>
            <person name="Yamagishi T."/>
            <person name="Van de Peer Y."/>
            <person name="Wincker P."/>
        </authorList>
    </citation>
    <scope>NUCLEOTIDE SEQUENCE [LARGE SCALE GENOMIC DNA]</scope>
    <source>
        <strain evidence="4">Ec32 / CCAP1310/4</strain>
    </source>
</reference>
<name>D7G410_ECTSI</name>
<feature type="compositionally biased region" description="Basic and acidic residues" evidence="2">
    <location>
        <begin position="211"/>
        <end position="228"/>
    </location>
</feature>
<feature type="compositionally biased region" description="Basic and acidic residues" evidence="2">
    <location>
        <begin position="413"/>
        <end position="434"/>
    </location>
</feature>